<dbReference type="PROSITE" id="PS50005">
    <property type="entry name" value="TPR"/>
    <property type="match status" value="3"/>
</dbReference>
<evidence type="ECO:0000256" key="1">
    <source>
        <dbReference type="PROSITE-ProRule" id="PRU00339"/>
    </source>
</evidence>
<evidence type="ECO:0000313" key="3">
    <source>
        <dbReference type="EMBL" id="PNR32627.1"/>
    </source>
</evidence>
<reference evidence="3 5" key="2">
    <citation type="journal article" date="2018" name="Plant J.">
        <title>The Physcomitrella patens chromosome-scale assembly reveals moss genome structure and evolution.</title>
        <authorList>
            <person name="Lang D."/>
            <person name="Ullrich K.K."/>
            <person name="Murat F."/>
            <person name="Fuchs J."/>
            <person name="Jenkins J."/>
            <person name="Haas F.B."/>
            <person name="Piednoel M."/>
            <person name="Gundlach H."/>
            <person name="Van Bel M."/>
            <person name="Meyberg R."/>
            <person name="Vives C."/>
            <person name="Morata J."/>
            <person name="Symeonidi A."/>
            <person name="Hiss M."/>
            <person name="Muchero W."/>
            <person name="Kamisugi Y."/>
            <person name="Saleh O."/>
            <person name="Blanc G."/>
            <person name="Decker E.L."/>
            <person name="van Gessel N."/>
            <person name="Grimwood J."/>
            <person name="Hayes R.D."/>
            <person name="Graham S.W."/>
            <person name="Gunter L.E."/>
            <person name="McDaniel S.F."/>
            <person name="Hoernstein S.N.W."/>
            <person name="Larsson A."/>
            <person name="Li F.W."/>
            <person name="Perroud P.F."/>
            <person name="Phillips J."/>
            <person name="Ranjan P."/>
            <person name="Rokshar D.S."/>
            <person name="Rothfels C.J."/>
            <person name="Schneider L."/>
            <person name="Shu S."/>
            <person name="Stevenson D.W."/>
            <person name="Thummler F."/>
            <person name="Tillich M."/>
            <person name="Villarreal Aguilar J.C."/>
            <person name="Widiez T."/>
            <person name="Wong G.K."/>
            <person name="Wymore A."/>
            <person name="Zhang Y."/>
            <person name="Zimmer A.D."/>
            <person name="Quatrano R.S."/>
            <person name="Mayer K.F.X."/>
            <person name="Goodstein D."/>
            <person name="Casacuberta J.M."/>
            <person name="Vandepoele K."/>
            <person name="Reski R."/>
            <person name="Cuming A.C."/>
            <person name="Tuskan G.A."/>
            <person name="Maumus F."/>
            <person name="Salse J."/>
            <person name="Schmutz J."/>
            <person name="Rensing S.A."/>
        </authorList>
    </citation>
    <scope>NUCLEOTIDE SEQUENCE [LARGE SCALE GENOMIC DNA]</scope>
    <source>
        <strain evidence="4 5">cv. Gransden 2004</strain>
    </source>
</reference>
<dbReference type="OMA" id="RIKIMHN"/>
<dbReference type="EnsemblPlants" id="Pp3c20_1820V3.1">
    <property type="protein sequence ID" value="Pp3c20_1820V3.1"/>
    <property type="gene ID" value="Pp3c20_1820"/>
</dbReference>
<feature type="region of interest" description="Disordered" evidence="2">
    <location>
        <begin position="795"/>
        <end position="814"/>
    </location>
</feature>
<keyword evidence="5" id="KW-1185">Reference proteome</keyword>
<dbReference type="PaxDb" id="3218-PP1S152_63V6.1"/>
<dbReference type="GO" id="GO:0042073">
    <property type="term" value="P:intraciliary transport"/>
    <property type="evidence" value="ECO:0000318"/>
    <property type="project" value="GO_Central"/>
</dbReference>
<organism evidence="3">
    <name type="scientific">Physcomitrium patens</name>
    <name type="common">Spreading-leaved earth moss</name>
    <name type="synonym">Physcomitrella patens</name>
    <dbReference type="NCBI Taxonomy" id="3218"/>
    <lineage>
        <taxon>Eukaryota</taxon>
        <taxon>Viridiplantae</taxon>
        <taxon>Streptophyta</taxon>
        <taxon>Embryophyta</taxon>
        <taxon>Bryophyta</taxon>
        <taxon>Bryophytina</taxon>
        <taxon>Bryopsida</taxon>
        <taxon>Funariidae</taxon>
        <taxon>Funariales</taxon>
        <taxon>Funariaceae</taxon>
        <taxon>Physcomitrium</taxon>
    </lineage>
</organism>
<feature type="compositionally biased region" description="Low complexity" evidence="2">
    <location>
        <begin position="826"/>
        <end position="836"/>
    </location>
</feature>
<dbReference type="PANTHER" id="PTHR44117:SF1">
    <property type="entry name" value="INTRAFLAGELLAR TRANSPORT PROTEIN 88 HOMOLOG"/>
    <property type="match status" value="1"/>
</dbReference>
<feature type="repeat" description="TPR" evidence="1">
    <location>
        <begin position="322"/>
        <end position="355"/>
    </location>
</feature>
<evidence type="ECO:0000256" key="2">
    <source>
        <dbReference type="SAM" id="MobiDB-lite"/>
    </source>
</evidence>
<name>A0A2K1ITM0_PHYPA</name>
<dbReference type="InterPro" id="IPR011990">
    <property type="entry name" value="TPR-like_helical_dom_sf"/>
</dbReference>
<dbReference type="SUPFAM" id="SSF48452">
    <property type="entry name" value="TPR-like"/>
    <property type="match status" value="2"/>
</dbReference>
<dbReference type="Pfam" id="PF13432">
    <property type="entry name" value="TPR_16"/>
    <property type="match status" value="2"/>
</dbReference>
<dbReference type="RefSeq" id="XP_073385680.1">
    <property type="nucleotide sequence ID" value="XM_073529579.1"/>
</dbReference>
<feature type="repeat" description="TPR" evidence="1">
    <location>
        <begin position="283"/>
        <end position="316"/>
    </location>
</feature>
<dbReference type="FunFam" id="1.25.40.10:FF:001094">
    <property type="entry name" value="Intraflagellar transport particle protein IFT88"/>
    <property type="match status" value="1"/>
</dbReference>
<feature type="compositionally biased region" description="Low complexity" evidence="2">
    <location>
        <begin position="802"/>
        <end position="814"/>
    </location>
</feature>
<feature type="compositionally biased region" description="Acidic residues" evidence="2">
    <location>
        <begin position="856"/>
        <end position="867"/>
    </location>
</feature>
<dbReference type="AlphaFoldDB" id="A0A2K1ITM0"/>
<evidence type="ECO:0000313" key="5">
    <source>
        <dbReference type="Proteomes" id="UP000006727"/>
    </source>
</evidence>
<gene>
    <name evidence="4" type="primary">LOC112272938</name>
    <name evidence="3" type="ORF">PHYPA_024569</name>
</gene>
<dbReference type="GO" id="GO:0097730">
    <property type="term" value="C:non-motile cilium"/>
    <property type="evidence" value="ECO:0000318"/>
    <property type="project" value="GO_Central"/>
</dbReference>
<dbReference type="GeneID" id="112272938"/>
<evidence type="ECO:0000313" key="4">
    <source>
        <dbReference type="EnsemblPlants" id="Pp3c20_1820V3.1"/>
    </source>
</evidence>
<keyword evidence="1" id="KW-0802">TPR repeat</keyword>
<dbReference type="OrthoDB" id="421121at2759"/>
<dbReference type="STRING" id="3218.A0A2K1ITM0"/>
<dbReference type="SMART" id="SM00028">
    <property type="entry name" value="TPR"/>
    <property type="match status" value="9"/>
</dbReference>
<protein>
    <submittedName>
        <fullName evidence="3 4">Uncharacterized protein</fullName>
    </submittedName>
</protein>
<accession>A0A2K1ITM0</accession>
<dbReference type="GO" id="GO:1905515">
    <property type="term" value="P:non-motile cilium assembly"/>
    <property type="evidence" value="ECO:0000318"/>
    <property type="project" value="GO_Central"/>
</dbReference>
<dbReference type="GO" id="GO:0097546">
    <property type="term" value="C:ciliary base"/>
    <property type="evidence" value="ECO:0000318"/>
    <property type="project" value="GO_Central"/>
</dbReference>
<reference evidence="4" key="3">
    <citation type="submission" date="2020-12" db="UniProtKB">
        <authorList>
            <consortium name="EnsemblPlants"/>
        </authorList>
    </citation>
    <scope>IDENTIFICATION</scope>
</reference>
<dbReference type="GO" id="GO:0005814">
    <property type="term" value="C:centriole"/>
    <property type="evidence" value="ECO:0000318"/>
    <property type="project" value="GO_Central"/>
</dbReference>
<dbReference type="GO" id="GO:0036064">
    <property type="term" value="C:ciliary basal body"/>
    <property type="evidence" value="ECO:0000318"/>
    <property type="project" value="GO_Central"/>
</dbReference>
<proteinExistence type="predicted"/>
<dbReference type="GO" id="GO:0019894">
    <property type="term" value="F:kinesin binding"/>
    <property type="evidence" value="ECO:0000318"/>
    <property type="project" value="GO_Central"/>
</dbReference>
<reference evidence="3 5" key="1">
    <citation type="journal article" date="2008" name="Science">
        <title>The Physcomitrella genome reveals evolutionary insights into the conquest of land by plants.</title>
        <authorList>
            <person name="Rensing S."/>
            <person name="Lang D."/>
            <person name="Zimmer A."/>
            <person name="Terry A."/>
            <person name="Salamov A."/>
            <person name="Shapiro H."/>
            <person name="Nishiyama T."/>
            <person name="Perroud P.-F."/>
            <person name="Lindquist E."/>
            <person name="Kamisugi Y."/>
            <person name="Tanahashi T."/>
            <person name="Sakakibara K."/>
            <person name="Fujita T."/>
            <person name="Oishi K."/>
            <person name="Shin-I T."/>
            <person name="Kuroki Y."/>
            <person name="Toyoda A."/>
            <person name="Suzuki Y."/>
            <person name="Hashimoto A."/>
            <person name="Yamaguchi K."/>
            <person name="Sugano A."/>
            <person name="Kohara Y."/>
            <person name="Fujiyama A."/>
            <person name="Anterola A."/>
            <person name="Aoki S."/>
            <person name="Ashton N."/>
            <person name="Barbazuk W.B."/>
            <person name="Barker E."/>
            <person name="Bennetzen J."/>
            <person name="Bezanilla M."/>
            <person name="Blankenship R."/>
            <person name="Cho S.H."/>
            <person name="Dutcher S."/>
            <person name="Estelle M."/>
            <person name="Fawcett J.A."/>
            <person name="Gundlach H."/>
            <person name="Hanada K."/>
            <person name="Heyl A."/>
            <person name="Hicks K.A."/>
            <person name="Hugh J."/>
            <person name="Lohr M."/>
            <person name="Mayer K."/>
            <person name="Melkozernov A."/>
            <person name="Murata T."/>
            <person name="Nelson D."/>
            <person name="Pils B."/>
            <person name="Prigge M."/>
            <person name="Reiss B."/>
            <person name="Renner T."/>
            <person name="Rombauts S."/>
            <person name="Rushton P."/>
            <person name="Sanderfoot A."/>
            <person name="Schween G."/>
            <person name="Shiu S.-H."/>
            <person name="Stueber K."/>
            <person name="Theodoulou F.L."/>
            <person name="Tu H."/>
            <person name="Van de Peer Y."/>
            <person name="Verrier P.J."/>
            <person name="Waters E."/>
            <person name="Wood A."/>
            <person name="Yang L."/>
            <person name="Cove D."/>
            <person name="Cuming A."/>
            <person name="Hasebe M."/>
            <person name="Lucas S."/>
            <person name="Mishler D.B."/>
            <person name="Reski R."/>
            <person name="Grigoriev I."/>
            <person name="Quatrano R.S."/>
            <person name="Boore J.L."/>
        </authorList>
    </citation>
    <scope>NUCLEOTIDE SEQUENCE [LARGE SCALE GENOMIC DNA]</scope>
    <source>
        <strain evidence="4 5">cv. Gransden 2004</strain>
    </source>
</reference>
<dbReference type="PANTHER" id="PTHR44117">
    <property type="entry name" value="INTRAFLAGELLAR TRANSPORT PROTEIN 88 HOMOLOG"/>
    <property type="match status" value="1"/>
</dbReference>
<sequence length="867" mass="97506">MGRHAGEPGSNFLEAAKERMASPNFCKFPPFPSLASSSPSDSCDELYEGYNDYDPQLHHTYTGPQSQIGSFGEGLGSKTDTTGIYDHGLAYSRSSSASDVQGQKLDPFAKTLTAGTTASMIWRPPSTCVSSRAQHSPFFFTDSSRPMTAIRAAGYSSRGSKFDPMNQGAPISTSGSQKKEEANPEYQCREIERAVNQLLEASAAAGLAGDFQTALQKAKEAGKKDRALCRTREQAGLADQMNMELTFAVCFNLGYQYQCGGLQSEALNTYTQIMKNKQFTHLGRLKVNMGNIYYKQKNFPLAVKMYRMALDLTPSAYKETRYSILRNIGNALMRLGKYQDAVQAFELVMENKVDHQTTYNLIVCYYVLENTEQMKNCFTKMLLVKYYDSDSDDENDDENSVLRNNELREELRTKQNQALKYISTAARLIAPVLYHNFVEGYDWVVEGLKDQQYAALANEMELEKAIQHLHRRDFTQAIVLLKDFEKKEKDLKARAATNLSFLYFLEGDISNAEKHAEVAVKTNRYNAQALVNQGNCLYSRGRVEEAKAVYQEAAEVELDCVEAVYNLGLCHKRLGALGDALSTFKKLSNSIPNSIEVLFQVGDVNGLMGNIKQAIKCLEIVNTRTMHDPGVLAMLGRLHAKCDDEPKALYYYSESHRVYPANMDITSWLGAYYVKNEVYEKAMPFFDLASKLQPTEIKWQLMVASCHRRTGAHTEALAKYKAILSKHPDNTECLRYLLHMCTGLGRRDEVRTYEAQLRKAEMELASESRSHLLRLESANEVPLRFIEFRGESRHSTRDDTYLSPRSSESPGSSLFGSRVFNSNLFTSSSVSSSPLPQKTLRGSTKKKPPGQREEEVWPELGDDLLPM</sequence>
<feature type="region of interest" description="Disordered" evidence="2">
    <location>
        <begin position="826"/>
        <end position="867"/>
    </location>
</feature>
<feature type="repeat" description="TPR" evidence="1">
    <location>
        <begin position="663"/>
        <end position="696"/>
    </location>
</feature>
<dbReference type="Gramene" id="Pp3c20_1820V3.1">
    <property type="protein sequence ID" value="Pp3c20_1820V3.1"/>
    <property type="gene ID" value="Pp3c20_1820"/>
</dbReference>
<dbReference type="Gene3D" id="1.25.40.10">
    <property type="entry name" value="Tetratricopeptide repeat domain"/>
    <property type="match status" value="3"/>
</dbReference>
<feature type="region of interest" description="Disordered" evidence="2">
    <location>
        <begin position="155"/>
        <end position="181"/>
    </location>
</feature>
<dbReference type="EMBL" id="ABEU02000020">
    <property type="protein sequence ID" value="PNR32627.1"/>
    <property type="molecule type" value="Genomic_DNA"/>
</dbReference>
<dbReference type="InterPro" id="IPR019734">
    <property type="entry name" value="TPR_rpt"/>
</dbReference>
<dbReference type="Proteomes" id="UP000006727">
    <property type="component" value="Chromosome 20"/>
</dbReference>